<sequence length="277" mass="31906">MSSSKPVTPRNDRRQNSGRRHSHRSSGIQLPSMSPKVHHYPIDAENLPMDSPEIVEKFASLAESMETLDLHMHDLCHIHDHISNQFNESFASFLYGLSMTMWCVDFPGCPSREQWEALISKRERKERIEVLKKRLADAQKLNDRLKLRLSDEAKQKPQQLTSQQRPTHGPTRQIKQQPRSVNFNTHSSDSISTNSYTSGDFNTNRRVSRIPQPSRSNLPSSRFQAPSKSGPNLNQPPRYMRGLFDGNNTLNTSNYSRIKKPIHNRSVNNLQNRPPFR</sequence>
<reference evidence="17 18" key="1">
    <citation type="submission" date="2020-03" db="EMBL/GenBank/DDBJ databases">
        <title>FDA dAtabase for Regulatory Grade micrObial Sequences (FDA-ARGOS): Supporting development and validation of Infectious Disease Dx tests.</title>
        <authorList>
            <person name="Campos J."/>
            <person name="Goldberg B."/>
            <person name="Tallon L."/>
            <person name="Sadzewicz L."/>
            <person name="Vavikolanu K."/>
            <person name="Mehta A."/>
            <person name="Aluvathingal J."/>
            <person name="Nadendla S."/>
            <person name="Nandy P."/>
            <person name="Geyer C."/>
            <person name="Yan Y."/>
            <person name="Sichtig H."/>
        </authorList>
    </citation>
    <scope>NUCLEOTIDE SEQUENCE [LARGE SCALE GENOMIC DNA]</scope>
    <source>
        <strain evidence="17 18">FDAARGOS_656</strain>
    </source>
</reference>
<evidence type="ECO:0000256" key="1">
    <source>
        <dbReference type="ARBA" id="ARBA00004123"/>
    </source>
</evidence>
<comment type="subcellular location">
    <subcellularLocation>
        <location evidence="3">Chromosome</location>
        <location evidence="3">Centromere</location>
        <location evidence="3">Kinetochore</location>
    </subcellularLocation>
    <subcellularLocation>
        <location evidence="2">Cytoplasm</location>
        <location evidence="2">Cytoskeleton</location>
        <location evidence="2">Spindle</location>
    </subcellularLocation>
    <subcellularLocation>
        <location evidence="1">Nucleus</location>
    </subcellularLocation>
</comment>
<dbReference type="PANTHER" id="PTHR28113:SF1">
    <property type="entry name" value="DASH COMPLEX SUBUNIT DAM1"/>
    <property type="match status" value="1"/>
</dbReference>
<evidence type="ECO:0000256" key="5">
    <source>
        <dbReference type="ARBA" id="ARBA00020497"/>
    </source>
</evidence>
<dbReference type="PANTHER" id="PTHR28113">
    <property type="entry name" value="DASH COMPLEX SUBUNIT DAM1"/>
    <property type="match status" value="1"/>
</dbReference>
<keyword evidence="7" id="KW-0963">Cytoplasm</keyword>
<proteinExistence type="inferred from homology"/>
<evidence type="ECO:0000256" key="4">
    <source>
        <dbReference type="ARBA" id="ARBA00010073"/>
    </source>
</evidence>
<dbReference type="Proteomes" id="UP000536275">
    <property type="component" value="Unassembled WGS sequence"/>
</dbReference>
<evidence type="ECO:0000313" key="17">
    <source>
        <dbReference type="EMBL" id="KAF6062721.1"/>
    </source>
</evidence>
<evidence type="ECO:0000256" key="6">
    <source>
        <dbReference type="ARBA" id="ARBA00022454"/>
    </source>
</evidence>
<dbReference type="AlphaFoldDB" id="A0A8H6F059"/>
<gene>
    <name evidence="17" type="primary">DAM1</name>
    <name evidence="17" type="ORF">FOB64_005778</name>
</gene>
<keyword evidence="12" id="KW-0539">Nucleus</keyword>
<keyword evidence="8" id="KW-0493">Microtubule</keyword>
<evidence type="ECO:0000256" key="7">
    <source>
        <dbReference type="ARBA" id="ARBA00022490"/>
    </source>
</evidence>
<evidence type="ECO:0000256" key="8">
    <source>
        <dbReference type="ARBA" id="ARBA00022701"/>
    </source>
</evidence>
<dbReference type="Pfam" id="PF08653">
    <property type="entry name" value="DASH_Dam1"/>
    <property type="match status" value="1"/>
</dbReference>
<dbReference type="InterPro" id="IPR013962">
    <property type="entry name" value="DASH_Dam1"/>
</dbReference>
<evidence type="ECO:0000313" key="18">
    <source>
        <dbReference type="Proteomes" id="UP000536275"/>
    </source>
</evidence>
<evidence type="ECO:0000256" key="10">
    <source>
        <dbReference type="ARBA" id="ARBA00022838"/>
    </source>
</evidence>
<comment type="similarity">
    <text evidence="4">Belongs to the DASH complex DAM1 family.</text>
</comment>
<protein>
    <recommendedName>
        <fullName evidence="5">DASH complex subunit DAM1</fullName>
    </recommendedName>
    <alternativeName>
        <fullName evidence="14">Outer kinetochore protein DAM1</fullName>
    </alternativeName>
</protein>
<keyword evidence="6" id="KW-0158">Chromosome</keyword>
<keyword evidence="13" id="KW-0137">Centromere</keyword>
<dbReference type="GO" id="GO:1990537">
    <property type="term" value="C:mitotic spindle polar microtubule"/>
    <property type="evidence" value="ECO:0007669"/>
    <property type="project" value="TreeGrafter"/>
</dbReference>
<accession>A0A8H6F059</accession>
<keyword evidence="9" id="KW-0159">Chromosome partition</keyword>
<keyword evidence="10" id="KW-0995">Kinetochore</keyword>
<dbReference type="SMR" id="A0A8H6F059"/>
<keyword evidence="11" id="KW-0206">Cytoskeleton</keyword>
<organism evidence="17 18">
    <name type="scientific">Candida albicans</name>
    <name type="common">Yeast</name>
    <dbReference type="NCBI Taxonomy" id="5476"/>
    <lineage>
        <taxon>Eukaryota</taxon>
        <taxon>Fungi</taxon>
        <taxon>Dikarya</taxon>
        <taxon>Ascomycota</taxon>
        <taxon>Saccharomycotina</taxon>
        <taxon>Pichiomycetes</taxon>
        <taxon>Debaryomycetaceae</taxon>
        <taxon>Candida/Lodderomyces clade</taxon>
        <taxon>Candida</taxon>
    </lineage>
</organism>
<evidence type="ECO:0000256" key="3">
    <source>
        <dbReference type="ARBA" id="ARBA00004629"/>
    </source>
</evidence>
<dbReference type="GO" id="GO:0042729">
    <property type="term" value="C:DASH complex"/>
    <property type="evidence" value="ECO:0007669"/>
    <property type="project" value="InterPro"/>
</dbReference>
<feature type="region of interest" description="Disordered" evidence="16">
    <location>
        <begin position="147"/>
        <end position="242"/>
    </location>
</feature>
<evidence type="ECO:0000256" key="9">
    <source>
        <dbReference type="ARBA" id="ARBA00022829"/>
    </source>
</evidence>
<evidence type="ECO:0000256" key="16">
    <source>
        <dbReference type="SAM" id="MobiDB-lite"/>
    </source>
</evidence>
<feature type="compositionally biased region" description="Polar residues" evidence="16">
    <location>
        <begin position="156"/>
        <end position="166"/>
    </location>
</feature>
<comment type="subunit">
    <text evidence="15">Component of the DASH complex consisting of ASK1, DAD1, DAD2, DAD3, DAD4, DAM1, DUO1, HSK3, SPC19 and SPC34, with a stoichiometry of one copy of each subunit per complex. Multiple DASH complexes oligomerize to form a ring that encircles spindle microtubules and organizes the rod-like NDC80 complexes of the outer kinetochore. DASH complex oligomerization strengthens microtubule attachments. Within the complex, DAM1 and DUO1 may form the microtubule connections. On cytoplasmic microtubules, DASH complexes appear to form patches instead of rings. Interacts with the outer kinetochore component NDC80; the interaction is direct.</text>
</comment>
<evidence type="ECO:0000256" key="13">
    <source>
        <dbReference type="ARBA" id="ARBA00023328"/>
    </source>
</evidence>
<evidence type="ECO:0000256" key="15">
    <source>
        <dbReference type="ARBA" id="ARBA00047036"/>
    </source>
</evidence>
<evidence type="ECO:0000256" key="14">
    <source>
        <dbReference type="ARBA" id="ARBA00030453"/>
    </source>
</evidence>
<dbReference type="OMA" id="PKIHYPV"/>
<comment type="caution">
    <text evidence="17">The sequence shown here is derived from an EMBL/GenBank/DDBJ whole genome shotgun (WGS) entry which is preliminary data.</text>
</comment>
<evidence type="ECO:0000256" key="11">
    <source>
        <dbReference type="ARBA" id="ARBA00023212"/>
    </source>
</evidence>
<feature type="region of interest" description="Disordered" evidence="16">
    <location>
        <begin position="1"/>
        <end position="36"/>
    </location>
</feature>
<feature type="compositionally biased region" description="Polar residues" evidence="16">
    <location>
        <begin position="173"/>
        <end position="184"/>
    </location>
</feature>
<name>A0A8H6F059_CANAX</name>
<feature type="compositionally biased region" description="Polar residues" evidence="16">
    <location>
        <begin position="199"/>
        <end position="235"/>
    </location>
</feature>
<dbReference type="GO" id="GO:1990758">
    <property type="term" value="P:mitotic sister chromatid biorientation"/>
    <property type="evidence" value="ECO:0007669"/>
    <property type="project" value="TreeGrafter"/>
</dbReference>
<evidence type="ECO:0000256" key="2">
    <source>
        <dbReference type="ARBA" id="ARBA00004186"/>
    </source>
</evidence>
<feature type="compositionally biased region" description="Low complexity" evidence="16">
    <location>
        <begin position="185"/>
        <end position="198"/>
    </location>
</feature>
<dbReference type="EMBL" id="JABWAD010000061">
    <property type="protein sequence ID" value="KAF6062721.1"/>
    <property type="molecule type" value="Genomic_DNA"/>
</dbReference>
<dbReference type="GO" id="GO:0044732">
    <property type="term" value="C:mitotic spindle pole body"/>
    <property type="evidence" value="ECO:0007669"/>
    <property type="project" value="TreeGrafter"/>
</dbReference>
<evidence type="ECO:0000256" key="12">
    <source>
        <dbReference type="ARBA" id="ARBA00023242"/>
    </source>
</evidence>